<gene>
    <name evidence="4" type="ORF">LACBIDRAFT_311096</name>
</gene>
<dbReference type="STRING" id="486041.B0CZ84"/>
<comment type="similarity">
    <text evidence="1">Belongs to the TRIAP1/MDM35 family.</text>
</comment>
<dbReference type="GO" id="GO:0005634">
    <property type="term" value="C:nucleus"/>
    <property type="evidence" value="ECO:0007669"/>
    <property type="project" value="TreeGrafter"/>
</dbReference>
<dbReference type="AlphaFoldDB" id="B0CZ84"/>
<dbReference type="HOGENOM" id="CLU_101473_1_0_1"/>
<dbReference type="PANTHER" id="PTHR46403:SF1">
    <property type="entry name" value="TP53-REGULATED INHIBITOR OF APOPTOSIS 1"/>
    <property type="match status" value="1"/>
</dbReference>
<protein>
    <submittedName>
        <fullName evidence="4">Predicted protein</fullName>
    </submittedName>
</protein>
<feature type="region of interest" description="Disordered" evidence="3">
    <location>
        <begin position="93"/>
        <end position="114"/>
    </location>
</feature>
<accession>B0CZ84</accession>
<organism evidence="5">
    <name type="scientific">Laccaria bicolor (strain S238N-H82 / ATCC MYA-4686)</name>
    <name type="common">Bicoloured deceiver</name>
    <name type="synonym">Laccaria laccata var. bicolor</name>
    <dbReference type="NCBI Taxonomy" id="486041"/>
    <lineage>
        <taxon>Eukaryota</taxon>
        <taxon>Fungi</taxon>
        <taxon>Dikarya</taxon>
        <taxon>Basidiomycota</taxon>
        <taxon>Agaricomycotina</taxon>
        <taxon>Agaricomycetes</taxon>
        <taxon>Agaricomycetidae</taxon>
        <taxon>Agaricales</taxon>
        <taxon>Agaricineae</taxon>
        <taxon>Hydnangiaceae</taxon>
        <taxon>Laccaria</taxon>
    </lineage>
</organism>
<dbReference type="KEGG" id="lbc:LACBIDRAFT_311096"/>
<keyword evidence="5" id="KW-1185">Reference proteome</keyword>
<dbReference type="GeneID" id="6072620"/>
<dbReference type="InterPro" id="IPR007918">
    <property type="entry name" value="MDM35_apoptosis"/>
</dbReference>
<evidence type="ECO:0000313" key="4">
    <source>
        <dbReference type="EMBL" id="EDR12575.1"/>
    </source>
</evidence>
<keyword evidence="2" id="KW-1015">Disulfide bond</keyword>
<dbReference type="OrthoDB" id="19091at2759"/>
<reference evidence="4 5" key="1">
    <citation type="journal article" date="2008" name="Nature">
        <title>The genome of Laccaria bicolor provides insights into mycorrhizal symbiosis.</title>
        <authorList>
            <person name="Martin F."/>
            <person name="Aerts A."/>
            <person name="Ahren D."/>
            <person name="Brun A."/>
            <person name="Danchin E.G.J."/>
            <person name="Duchaussoy F."/>
            <person name="Gibon J."/>
            <person name="Kohler A."/>
            <person name="Lindquist E."/>
            <person name="Pereda V."/>
            <person name="Salamov A."/>
            <person name="Shapiro H.J."/>
            <person name="Wuyts J."/>
            <person name="Blaudez D."/>
            <person name="Buee M."/>
            <person name="Brokstein P."/>
            <person name="Canbaeck B."/>
            <person name="Cohen D."/>
            <person name="Courty P.E."/>
            <person name="Coutinho P.M."/>
            <person name="Delaruelle C."/>
            <person name="Detter J.C."/>
            <person name="Deveau A."/>
            <person name="DiFazio S."/>
            <person name="Duplessis S."/>
            <person name="Fraissinet-Tachet L."/>
            <person name="Lucic E."/>
            <person name="Frey-Klett P."/>
            <person name="Fourrey C."/>
            <person name="Feussner I."/>
            <person name="Gay G."/>
            <person name="Grimwood J."/>
            <person name="Hoegger P.J."/>
            <person name="Jain P."/>
            <person name="Kilaru S."/>
            <person name="Labbe J."/>
            <person name="Lin Y.C."/>
            <person name="Legue V."/>
            <person name="Le Tacon F."/>
            <person name="Marmeisse R."/>
            <person name="Melayah D."/>
            <person name="Montanini B."/>
            <person name="Muratet M."/>
            <person name="Nehls U."/>
            <person name="Niculita-Hirzel H."/>
            <person name="Oudot-Le Secq M.P."/>
            <person name="Peter M."/>
            <person name="Quesneville H."/>
            <person name="Rajashekar B."/>
            <person name="Reich M."/>
            <person name="Rouhier N."/>
            <person name="Schmutz J."/>
            <person name="Yin T."/>
            <person name="Chalot M."/>
            <person name="Henrissat B."/>
            <person name="Kuees U."/>
            <person name="Lucas S."/>
            <person name="Van de Peer Y."/>
            <person name="Podila G.K."/>
            <person name="Polle A."/>
            <person name="Pukkila P.J."/>
            <person name="Richardson P.M."/>
            <person name="Rouze P."/>
            <person name="Sanders I.R."/>
            <person name="Stajich J.E."/>
            <person name="Tunlid A."/>
            <person name="Tuskan G."/>
            <person name="Grigoriev I.V."/>
        </authorList>
    </citation>
    <scope>NUCLEOTIDE SEQUENCE [LARGE SCALE GENOMIC DNA]</scope>
    <source>
        <strain evidence="5">S238N-H82 / ATCC MYA-4686</strain>
    </source>
</reference>
<dbReference type="GO" id="GO:0005829">
    <property type="term" value="C:cytosol"/>
    <property type="evidence" value="ECO:0007669"/>
    <property type="project" value="TreeGrafter"/>
</dbReference>
<evidence type="ECO:0000256" key="3">
    <source>
        <dbReference type="SAM" id="MobiDB-lite"/>
    </source>
</evidence>
<evidence type="ECO:0000256" key="2">
    <source>
        <dbReference type="ARBA" id="ARBA00023157"/>
    </source>
</evidence>
<dbReference type="FunCoup" id="B0CZ84">
    <property type="interactions" value="84"/>
</dbReference>
<dbReference type="GO" id="GO:0005758">
    <property type="term" value="C:mitochondrial intermembrane space"/>
    <property type="evidence" value="ECO:0007669"/>
    <property type="project" value="TreeGrafter"/>
</dbReference>
<dbReference type="RefSeq" id="XP_001876839.1">
    <property type="nucleotide sequence ID" value="XM_001876804.1"/>
</dbReference>
<evidence type="ECO:0000313" key="5">
    <source>
        <dbReference type="Proteomes" id="UP000001194"/>
    </source>
</evidence>
<dbReference type="GO" id="GO:0045332">
    <property type="term" value="P:phospholipid translocation"/>
    <property type="evidence" value="ECO:0007669"/>
    <property type="project" value="TreeGrafter"/>
</dbReference>
<dbReference type="Proteomes" id="UP000001194">
    <property type="component" value="Unassembled WGS sequence"/>
</dbReference>
<dbReference type="EMBL" id="DS547094">
    <property type="protein sequence ID" value="EDR12575.1"/>
    <property type="molecule type" value="Genomic_DNA"/>
</dbReference>
<dbReference type="PANTHER" id="PTHR46403">
    <property type="entry name" value="TP53-REGULATED INHIBITOR OF APOPTOSIS 1"/>
    <property type="match status" value="1"/>
</dbReference>
<sequence>MFADIYHRLSSPPIMADSLSPECTPLKSKYDTCFNAWFEGYLEPAVGVSSSERSAYSKQKADEFEAKCGKVWEQYRACVQKAVMEKGLGKLLEQAREENPLREPPVVQSSKRTS</sequence>
<dbReference type="GO" id="GO:1990050">
    <property type="term" value="F:phosphatidic acid transfer activity"/>
    <property type="evidence" value="ECO:0007669"/>
    <property type="project" value="TreeGrafter"/>
</dbReference>
<proteinExistence type="inferred from homology"/>
<dbReference type="InParanoid" id="B0CZ84"/>
<evidence type="ECO:0000256" key="1">
    <source>
        <dbReference type="ARBA" id="ARBA00006196"/>
    </source>
</evidence>
<name>B0CZ84_LACBS</name>
<dbReference type="Pfam" id="PF05254">
    <property type="entry name" value="UPF0203"/>
    <property type="match status" value="1"/>
</dbReference>